<dbReference type="InterPro" id="IPR038488">
    <property type="entry name" value="Integrase_DNA-bd_sf"/>
</dbReference>
<evidence type="ECO:0000313" key="5">
    <source>
        <dbReference type="Proteomes" id="UP000523601"/>
    </source>
</evidence>
<evidence type="ECO:0000313" key="4">
    <source>
        <dbReference type="EMBL" id="NVO29327.1"/>
    </source>
</evidence>
<dbReference type="PANTHER" id="PTHR30629">
    <property type="entry name" value="PROPHAGE INTEGRASE"/>
    <property type="match status" value="1"/>
</dbReference>
<dbReference type="Proteomes" id="UP000523601">
    <property type="component" value="Unassembled WGS sequence"/>
</dbReference>
<keyword evidence="5" id="KW-1185">Reference proteome</keyword>
<dbReference type="EMBL" id="JABCJD010000013">
    <property type="protein sequence ID" value="NVO29327.1"/>
    <property type="molecule type" value="Genomic_DNA"/>
</dbReference>
<accession>A0ABX2PKU5</accession>
<reference evidence="4 5" key="1">
    <citation type="submission" date="2020-04" db="EMBL/GenBank/DDBJ databases">
        <title>Donghicola sp., a member of the Rhodobacteraceae family isolated from mangrove forest in Thailand.</title>
        <authorList>
            <person name="Charoenyingcharoen P."/>
            <person name="Yukphan P."/>
        </authorList>
    </citation>
    <scope>NUCLEOTIDE SEQUENCE [LARGE SCALE GENOMIC DNA]</scope>
    <source>
        <strain evidence="4 5">C2-DW-16</strain>
    </source>
</reference>
<dbReference type="RefSeq" id="WP_176856016.1">
    <property type="nucleotide sequence ID" value="NZ_JABCJD010000013.1"/>
</dbReference>
<dbReference type="InterPro" id="IPR025166">
    <property type="entry name" value="Integrase_DNA_bind_dom"/>
</dbReference>
<keyword evidence="2" id="KW-0229">DNA integration</keyword>
<dbReference type="InterPro" id="IPR050808">
    <property type="entry name" value="Phage_Integrase"/>
</dbReference>
<comment type="caution">
    <text evidence="4">The sequence shown here is derived from an EMBL/GenBank/DDBJ whole genome shotgun (WGS) entry which is preliminary data.</text>
</comment>
<gene>
    <name evidence="4" type="ORF">HJ526_18045</name>
</gene>
<organism evidence="4 5">
    <name type="scientific">Donghicola mangrovi</name>
    <dbReference type="NCBI Taxonomy" id="2729614"/>
    <lineage>
        <taxon>Bacteria</taxon>
        <taxon>Pseudomonadati</taxon>
        <taxon>Pseudomonadota</taxon>
        <taxon>Alphaproteobacteria</taxon>
        <taxon>Rhodobacterales</taxon>
        <taxon>Roseobacteraceae</taxon>
        <taxon>Donghicola</taxon>
    </lineage>
</organism>
<dbReference type="PANTHER" id="PTHR30629:SF6">
    <property type="entry name" value="PROPHAGE INTEGRASE INTA-RELATED"/>
    <property type="match status" value="1"/>
</dbReference>
<evidence type="ECO:0000259" key="3">
    <source>
        <dbReference type="Pfam" id="PF13356"/>
    </source>
</evidence>
<sequence length="119" mass="12860">MAQRAKELSAIEVKRLEHSGAGRNETFAVGGVSGLLLRITPTGGRSWVLRTTIGKKRREIGLGAFPDVKLSKAREKAREAKERIAAGADPIEERKAARAALAAAQRRGLTFENEVPQVS</sequence>
<proteinExistence type="inferred from homology"/>
<evidence type="ECO:0000256" key="1">
    <source>
        <dbReference type="ARBA" id="ARBA00008857"/>
    </source>
</evidence>
<protein>
    <submittedName>
        <fullName evidence="4">DUF4102 domain-containing protein</fullName>
    </submittedName>
</protein>
<comment type="similarity">
    <text evidence="1">Belongs to the 'phage' integrase family.</text>
</comment>
<dbReference type="Pfam" id="PF13356">
    <property type="entry name" value="Arm-DNA-bind_3"/>
    <property type="match status" value="1"/>
</dbReference>
<dbReference type="Gene3D" id="3.30.160.390">
    <property type="entry name" value="Integrase, DNA-binding domain"/>
    <property type="match status" value="1"/>
</dbReference>
<name>A0ABX2PKU5_9RHOB</name>
<feature type="domain" description="Integrase DNA-binding" evidence="3">
    <location>
        <begin position="26"/>
        <end position="97"/>
    </location>
</feature>
<evidence type="ECO:0000256" key="2">
    <source>
        <dbReference type="ARBA" id="ARBA00022908"/>
    </source>
</evidence>